<accession>A0A6J5ZQV0</accession>
<evidence type="ECO:0000313" key="1">
    <source>
        <dbReference type="EMBL" id="CAB4342990.1"/>
    </source>
</evidence>
<gene>
    <name evidence="1" type="ORF">UFOPK3770_01132</name>
</gene>
<sequence>MDNVGNVNIFLSEGAGVDSVVAEMQSRGEEIPRDAFGHVKIDKINPGSWFAQQFAPMIGAEKVLVQKSGYYARSAPANSRDQELIAQCAQVAVHAALNGINGLVGQDEDQNNVIRACEFERVAGAKPFDTTQAWFRDVLVEIGQPLGDRAVH</sequence>
<dbReference type="InterPro" id="IPR035966">
    <property type="entry name" value="PKF_sf"/>
</dbReference>
<protein>
    <submittedName>
        <fullName evidence="1">Unannotated protein</fullName>
    </submittedName>
</protein>
<dbReference type="SUPFAM" id="SSF53784">
    <property type="entry name" value="Phosphofructokinase"/>
    <property type="match status" value="1"/>
</dbReference>
<organism evidence="1">
    <name type="scientific">freshwater metagenome</name>
    <dbReference type="NCBI Taxonomy" id="449393"/>
    <lineage>
        <taxon>unclassified sequences</taxon>
        <taxon>metagenomes</taxon>
        <taxon>ecological metagenomes</taxon>
    </lineage>
</organism>
<reference evidence="1" key="1">
    <citation type="submission" date="2020-05" db="EMBL/GenBank/DDBJ databases">
        <authorList>
            <person name="Chiriac C."/>
            <person name="Salcher M."/>
            <person name="Ghai R."/>
            <person name="Kavagutti S V."/>
        </authorList>
    </citation>
    <scope>NUCLEOTIDE SEQUENCE</scope>
</reference>
<name>A0A6J5ZQV0_9ZZZZ</name>
<dbReference type="EMBL" id="CAESAJ010000153">
    <property type="protein sequence ID" value="CAB4342990.1"/>
    <property type="molecule type" value="Genomic_DNA"/>
</dbReference>
<proteinExistence type="predicted"/>
<dbReference type="GO" id="GO:0003872">
    <property type="term" value="F:6-phosphofructokinase activity"/>
    <property type="evidence" value="ECO:0007669"/>
    <property type="project" value="InterPro"/>
</dbReference>
<dbReference type="AlphaFoldDB" id="A0A6J5ZQV0"/>